<organism evidence="6">
    <name type="scientific">viral metagenome</name>
    <dbReference type="NCBI Taxonomy" id="1070528"/>
    <lineage>
        <taxon>unclassified sequences</taxon>
        <taxon>metagenomes</taxon>
        <taxon>organismal metagenomes</taxon>
    </lineage>
</organism>
<dbReference type="PANTHER" id="PTHR11455:SF9">
    <property type="entry name" value="CRYPTOCHROME CIRCADIAN CLOCK 5 ISOFORM X1"/>
    <property type="match status" value="1"/>
</dbReference>
<evidence type="ECO:0000313" key="6">
    <source>
        <dbReference type="EMBL" id="QHT88678.1"/>
    </source>
</evidence>
<evidence type="ECO:0000256" key="3">
    <source>
        <dbReference type="ARBA" id="ARBA00022827"/>
    </source>
</evidence>
<feature type="domain" description="Photolyase/cryptochrome alpha/beta" evidence="5">
    <location>
        <begin position="13"/>
        <end position="144"/>
    </location>
</feature>
<dbReference type="InterPro" id="IPR036155">
    <property type="entry name" value="Crypto/Photolyase_N_sf"/>
</dbReference>
<dbReference type="Gene3D" id="1.10.579.10">
    <property type="entry name" value="DNA Cyclobutane Dipyrimidine Photolyase, subunit A, domain 3"/>
    <property type="match status" value="1"/>
</dbReference>
<dbReference type="GO" id="GO:0003677">
    <property type="term" value="F:DNA binding"/>
    <property type="evidence" value="ECO:0007669"/>
    <property type="project" value="TreeGrafter"/>
</dbReference>
<dbReference type="InterPro" id="IPR014729">
    <property type="entry name" value="Rossmann-like_a/b/a_fold"/>
</dbReference>
<dbReference type="GO" id="GO:0003904">
    <property type="term" value="F:deoxyribodipyrimidine photo-lyase activity"/>
    <property type="evidence" value="ECO:0007669"/>
    <property type="project" value="TreeGrafter"/>
</dbReference>
<dbReference type="Pfam" id="PF00875">
    <property type="entry name" value="DNA_photolyase"/>
    <property type="match status" value="1"/>
</dbReference>
<reference evidence="6" key="1">
    <citation type="journal article" date="2020" name="Nature">
        <title>Giant virus diversity and host interactions through global metagenomics.</title>
        <authorList>
            <person name="Schulz F."/>
            <person name="Roux S."/>
            <person name="Paez-Espino D."/>
            <person name="Jungbluth S."/>
            <person name="Walsh D.A."/>
            <person name="Denef V.J."/>
            <person name="McMahon K.D."/>
            <person name="Konstantinidis K.T."/>
            <person name="Eloe-Fadrosh E.A."/>
            <person name="Kyrpides N.C."/>
            <person name="Woyke T."/>
        </authorList>
    </citation>
    <scope>NUCLEOTIDE SEQUENCE</scope>
    <source>
        <strain evidence="6">GVMAG-M-3300023184-51</strain>
    </source>
</reference>
<evidence type="ECO:0000256" key="4">
    <source>
        <dbReference type="ARBA" id="ARBA00022991"/>
    </source>
</evidence>
<keyword evidence="4" id="KW-0157">Chromophore</keyword>
<protein>
    <recommendedName>
        <fullName evidence="5">Photolyase/cryptochrome alpha/beta domain-containing protein</fullName>
    </recommendedName>
</protein>
<comment type="cofactor">
    <cofactor evidence="1">
        <name>FAD</name>
        <dbReference type="ChEBI" id="CHEBI:57692"/>
    </cofactor>
</comment>
<dbReference type="GO" id="GO:0006950">
    <property type="term" value="P:response to stress"/>
    <property type="evidence" value="ECO:0007669"/>
    <property type="project" value="UniProtKB-ARBA"/>
</dbReference>
<dbReference type="PROSITE" id="PS51645">
    <property type="entry name" value="PHR_CRY_ALPHA_BETA"/>
    <property type="match status" value="1"/>
</dbReference>
<dbReference type="SUPFAM" id="SSF52425">
    <property type="entry name" value="Cryptochrome/photolyase, N-terminal domain"/>
    <property type="match status" value="1"/>
</dbReference>
<keyword evidence="3" id="KW-0274">FAD</keyword>
<dbReference type="PROSITE" id="PS00394">
    <property type="entry name" value="DNA_PHOTOLYASES_1_1"/>
    <property type="match status" value="1"/>
</dbReference>
<name>A0A6C0I6P1_9ZZZZ</name>
<proteinExistence type="predicted"/>
<dbReference type="Gene3D" id="1.25.40.80">
    <property type="match status" value="1"/>
</dbReference>
<dbReference type="GO" id="GO:0071949">
    <property type="term" value="F:FAD binding"/>
    <property type="evidence" value="ECO:0007669"/>
    <property type="project" value="TreeGrafter"/>
</dbReference>
<evidence type="ECO:0000256" key="2">
    <source>
        <dbReference type="ARBA" id="ARBA00022630"/>
    </source>
</evidence>
<dbReference type="InterPro" id="IPR002081">
    <property type="entry name" value="Cryptochrome/DNA_photolyase_1"/>
</dbReference>
<dbReference type="PANTHER" id="PTHR11455">
    <property type="entry name" value="CRYPTOCHROME"/>
    <property type="match status" value="1"/>
</dbReference>
<dbReference type="InterPro" id="IPR018394">
    <property type="entry name" value="DNA_photolyase_1_CS_C"/>
</dbReference>
<evidence type="ECO:0000256" key="1">
    <source>
        <dbReference type="ARBA" id="ARBA00001974"/>
    </source>
</evidence>
<dbReference type="SUPFAM" id="SSF48173">
    <property type="entry name" value="Cryptochrome/photolyase FAD-binding domain"/>
    <property type="match status" value="1"/>
</dbReference>
<dbReference type="Pfam" id="PF03441">
    <property type="entry name" value="FAD_binding_7"/>
    <property type="match status" value="1"/>
</dbReference>
<dbReference type="Gene3D" id="3.40.50.620">
    <property type="entry name" value="HUPs"/>
    <property type="match status" value="1"/>
</dbReference>
<dbReference type="InterPro" id="IPR005101">
    <property type="entry name" value="Cryptochr/Photolyase_FAD-bd"/>
</dbReference>
<dbReference type="EMBL" id="MN740121">
    <property type="protein sequence ID" value="QHT88678.1"/>
    <property type="molecule type" value="Genomic_DNA"/>
</dbReference>
<dbReference type="InterPro" id="IPR006050">
    <property type="entry name" value="DNA_photolyase_N"/>
</dbReference>
<dbReference type="PRINTS" id="PR00147">
    <property type="entry name" value="DNAPHOTLYASE"/>
</dbReference>
<sequence>MTSLNNKVTNKLETGLFIFRRDLRIIDNIGLLDACSKCSKVYTVFIFTPEQVTGANKFKSDNAVQFMIESLQDLASAISKKGGHLYTFYGKNDAIVKQLITALDIDGIFFNMDYSPYAIERDESIAALADKMDIQVFTSQDYYLLEPGTVLNGSKQVYQKFTPFYNSASAYSNHVLPPNNKAITNLTKTSKNLAHTLSLDTALSRFTTDNPNIMVKGGRQEAILNLKAATKSQTHYSKTHNDLFKSTTRLSASIKFGCISIREVYKVFRNNTDLIRQLWWRDFYANILYAYPRVLGSALKPNYRKLRWHNNTTWFKCWTKGQTGYPIVDAGMRQLNTTGYMHNRARLIVASFLVKTLLISWEHGEQYFAKMLTDYDPASNNGNWQWIAGSGADSQPYFRIFSPKEQNKNFDPDCEYIKQWIPELKDVPVKDIINWDTEYVNYKDIKYVKPICDFAKQKGLALKMYEAVFH</sequence>
<dbReference type="GO" id="GO:0006139">
    <property type="term" value="P:nucleobase-containing compound metabolic process"/>
    <property type="evidence" value="ECO:0007669"/>
    <property type="project" value="UniProtKB-ARBA"/>
</dbReference>
<dbReference type="AlphaFoldDB" id="A0A6C0I6P1"/>
<accession>A0A6C0I6P1</accession>
<dbReference type="InterPro" id="IPR036134">
    <property type="entry name" value="Crypto/Photolyase_FAD-like_sf"/>
</dbReference>
<evidence type="ECO:0000259" key="5">
    <source>
        <dbReference type="PROSITE" id="PS51645"/>
    </source>
</evidence>
<keyword evidence="2" id="KW-0285">Flavoprotein</keyword>